<evidence type="ECO:0000313" key="1">
    <source>
        <dbReference type="EMBL" id="KAJ4714164.1"/>
    </source>
</evidence>
<reference evidence="1 2" key="1">
    <citation type="journal article" date="2023" name="Science">
        <title>Complex scaffold remodeling in plant triterpene biosynthesis.</title>
        <authorList>
            <person name="De La Pena R."/>
            <person name="Hodgson H."/>
            <person name="Liu J.C."/>
            <person name="Stephenson M.J."/>
            <person name="Martin A.C."/>
            <person name="Owen C."/>
            <person name="Harkess A."/>
            <person name="Leebens-Mack J."/>
            <person name="Jimenez L.E."/>
            <person name="Osbourn A."/>
            <person name="Sattely E.S."/>
        </authorList>
    </citation>
    <scope>NUCLEOTIDE SEQUENCE [LARGE SCALE GENOMIC DNA]</scope>
    <source>
        <strain evidence="2">cv. JPN11</strain>
        <tissue evidence="1">Leaf</tissue>
    </source>
</reference>
<accession>A0ACC1XTX4</accession>
<sequence length="276" mass="30512">MDDDEHGRHLLRALSVAVRGNGPVTVVFSHGFGTDQSVWSRILPYFTLSRRYRVITYDLMCAGTCDPNAYDFHKYSTLQGYVDDLLHVLRVLRVERCAFVGHSISAMIGLLASILEPGIFGRLILLGASPRFTNDEGYIGGIEPAHMEEVFHAMESNYIGWVEGFAPMAVGTDLPQPVQEFSRTLFSMRPDIALHVARTAFAADLRAYLGQVTVPVFIIQSAEDRSVPMSVAEYLRDHLGGPTVIEVLRTRGHLPHLSAPVLVGPAIQRLLARNIG</sequence>
<name>A0ACC1XTX4_MELAZ</name>
<proteinExistence type="predicted"/>
<evidence type="ECO:0000313" key="2">
    <source>
        <dbReference type="Proteomes" id="UP001164539"/>
    </source>
</evidence>
<gene>
    <name evidence="1" type="ORF">OWV82_012691</name>
</gene>
<comment type="caution">
    <text evidence="1">The sequence shown here is derived from an EMBL/GenBank/DDBJ whole genome shotgun (WGS) entry which is preliminary data.</text>
</comment>
<protein>
    <submittedName>
        <fullName evidence="1">Sigma factor sigB regulation protein rsbQ</fullName>
    </submittedName>
</protein>
<dbReference type="EMBL" id="CM051400">
    <property type="protein sequence ID" value="KAJ4714164.1"/>
    <property type="molecule type" value="Genomic_DNA"/>
</dbReference>
<dbReference type="Proteomes" id="UP001164539">
    <property type="component" value="Chromosome 7"/>
</dbReference>
<keyword evidence="2" id="KW-1185">Reference proteome</keyword>
<organism evidence="1 2">
    <name type="scientific">Melia azedarach</name>
    <name type="common">Chinaberry tree</name>
    <dbReference type="NCBI Taxonomy" id="155640"/>
    <lineage>
        <taxon>Eukaryota</taxon>
        <taxon>Viridiplantae</taxon>
        <taxon>Streptophyta</taxon>
        <taxon>Embryophyta</taxon>
        <taxon>Tracheophyta</taxon>
        <taxon>Spermatophyta</taxon>
        <taxon>Magnoliopsida</taxon>
        <taxon>eudicotyledons</taxon>
        <taxon>Gunneridae</taxon>
        <taxon>Pentapetalae</taxon>
        <taxon>rosids</taxon>
        <taxon>malvids</taxon>
        <taxon>Sapindales</taxon>
        <taxon>Meliaceae</taxon>
        <taxon>Melia</taxon>
    </lineage>
</organism>